<proteinExistence type="predicted"/>
<reference evidence="2" key="1">
    <citation type="submission" date="2020-02" db="EMBL/GenBank/DDBJ databases">
        <authorList>
            <person name="Meier V. D."/>
        </authorList>
    </citation>
    <scope>NUCLEOTIDE SEQUENCE</scope>
    <source>
        <strain evidence="2">AVDCRST_MAG10</strain>
    </source>
</reference>
<accession>A0A6J4HPA2</accession>
<dbReference type="Pfam" id="PF07811">
    <property type="entry name" value="TadE"/>
    <property type="match status" value="1"/>
</dbReference>
<protein>
    <recommendedName>
        <fullName evidence="1">TadE-like domain-containing protein</fullName>
    </recommendedName>
</protein>
<evidence type="ECO:0000259" key="1">
    <source>
        <dbReference type="Pfam" id="PF07811"/>
    </source>
</evidence>
<organism evidence="2">
    <name type="scientific">uncultured Acidimicrobiales bacterium</name>
    <dbReference type="NCBI Taxonomy" id="310071"/>
    <lineage>
        <taxon>Bacteria</taxon>
        <taxon>Bacillati</taxon>
        <taxon>Actinomycetota</taxon>
        <taxon>Acidimicrobiia</taxon>
        <taxon>Acidimicrobiales</taxon>
        <taxon>environmental samples</taxon>
    </lineage>
</organism>
<feature type="domain" description="TadE-like" evidence="1">
    <location>
        <begin position="2"/>
        <end position="39"/>
    </location>
</feature>
<dbReference type="InterPro" id="IPR012495">
    <property type="entry name" value="TadE-like_dom"/>
</dbReference>
<gene>
    <name evidence="2" type="ORF">AVDCRST_MAG10-1099</name>
</gene>
<name>A0A6J4HPA2_9ACTN</name>
<dbReference type="AlphaFoldDB" id="A0A6J4HPA2"/>
<sequence length="113" mass="11786">MELALVLPLVMILLLAVAQLGLLVRDQILVVHAAREAAREAAVDPAVDAPRRAALASSTLSDSHLTVTSTGRGAPGSRVRVEVAYRTASAVPLLGPAVGKLTLRASATMRVER</sequence>
<evidence type="ECO:0000313" key="2">
    <source>
        <dbReference type="EMBL" id="CAA9229627.1"/>
    </source>
</evidence>
<dbReference type="EMBL" id="CADCTB010000075">
    <property type="protein sequence ID" value="CAA9229627.1"/>
    <property type="molecule type" value="Genomic_DNA"/>
</dbReference>